<dbReference type="AlphaFoldDB" id="A0A9Q9B134"/>
<proteinExistence type="predicted"/>
<sequence length="607" mass="68679">MSEEPGLAFPILMSRDEAKVAFDDISVEMKGETLLDVAQYYTNLELHTRKGDLEKSNVTTKLLTKACETYAINHDFLPSVFRLAYDVRRWSIGSTSSRQFHRYVDSIAVLPRTIDLAGLAAMTKDDQTGRKLCGGRKLDDFWAKLYPLTLTTSLEDIQRHFGHDNPHTTEGLCKQAEKLGPTIEKILTSTSLIERQMALSNATHERQYDLLDGIQSDQATRGASGQDTDRPINLESNFKHSRRVPRRTVTQTPHNAVALTATAKNSILSPGTKLVNRLRGICSIHPGQAWGFLDGRDPYAMTDFINLIDGNWNRITLHYGQESFASFMLASACIWTIDFAKDGSRMSMYAALHEAVNLYLARTGTFSLVVHAVDQAVMQDSGRAFANSWYYVLYGMYVKGLVDPPGAQRVCLDEIVLVFGPQEDRNALVEYEQWLEDEHPLPDLDIDWRSSLHHRLWALKDWLQHYPQKTLYKSMRDTLADDYGLPPANPMRFYTESTKDVSPARVVSALAWILRNGTPAQAQQMCMGLSSEFVWYYRELFCAHFADDPAMADFEEFCKSSDLAVRLGDSRAGEMMMSSIISWTQSRIDLTLLEFLMDDLRVQSLPG</sequence>
<name>A0A9Q9B134_9PEZI</name>
<dbReference type="Proteomes" id="UP001056384">
    <property type="component" value="Chromosome 12"/>
</dbReference>
<organism evidence="1 2">
    <name type="scientific">Septoria linicola</name>
    <dbReference type="NCBI Taxonomy" id="215465"/>
    <lineage>
        <taxon>Eukaryota</taxon>
        <taxon>Fungi</taxon>
        <taxon>Dikarya</taxon>
        <taxon>Ascomycota</taxon>
        <taxon>Pezizomycotina</taxon>
        <taxon>Dothideomycetes</taxon>
        <taxon>Dothideomycetidae</taxon>
        <taxon>Mycosphaerellales</taxon>
        <taxon>Mycosphaerellaceae</taxon>
        <taxon>Septoria</taxon>
    </lineage>
</organism>
<gene>
    <name evidence="1" type="ORF">Slin15195_G122930</name>
</gene>
<protein>
    <submittedName>
        <fullName evidence="1">Uncharacterized protein</fullName>
    </submittedName>
</protein>
<dbReference type="EMBL" id="CP099429">
    <property type="protein sequence ID" value="USW58974.1"/>
    <property type="molecule type" value="Genomic_DNA"/>
</dbReference>
<evidence type="ECO:0000313" key="2">
    <source>
        <dbReference type="Proteomes" id="UP001056384"/>
    </source>
</evidence>
<keyword evidence="2" id="KW-1185">Reference proteome</keyword>
<reference evidence="1" key="1">
    <citation type="submission" date="2022-06" db="EMBL/GenBank/DDBJ databases">
        <title>Complete genome sequences of two strains of the flax pathogen Septoria linicola.</title>
        <authorList>
            <person name="Lapalu N."/>
            <person name="Simon A."/>
            <person name="Demenou B."/>
            <person name="Paumier D."/>
            <person name="Guillot M.-P."/>
            <person name="Gout L."/>
            <person name="Valade R."/>
        </authorList>
    </citation>
    <scope>NUCLEOTIDE SEQUENCE</scope>
    <source>
        <strain evidence="1">SE15195</strain>
    </source>
</reference>
<accession>A0A9Q9B134</accession>
<evidence type="ECO:0000313" key="1">
    <source>
        <dbReference type="EMBL" id="USW58974.1"/>
    </source>
</evidence>